<organism evidence="2 3">
    <name type="scientific">Pseudomonas arcuscaelestis</name>
    <dbReference type="NCBI Taxonomy" id="2710591"/>
    <lineage>
        <taxon>Bacteria</taxon>
        <taxon>Pseudomonadati</taxon>
        <taxon>Pseudomonadota</taxon>
        <taxon>Gammaproteobacteria</taxon>
        <taxon>Pseudomonadales</taxon>
        <taxon>Pseudomonadaceae</taxon>
        <taxon>Pseudomonas</taxon>
    </lineage>
</organism>
<sequence length="143" mass="15668">MNLSEHFTLAEMTASQSAVRLSIDNSPSAETLNNLRRLCAFLEQVRLLVKKPVLVSSGYRSTELNRIIGGAPQSAHMQGLAADINVPGMSPATLARRVADSPLMFDQLIIEFDQWVHLGLAEGLQRRQLLTIRKGSGYLPGLV</sequence>
<evidence type="ECO:0000313" key="2">
    <source>
        <dbReference type="EMBL" id="MBM5457790.1"/>
    </source>
</evidence>
<accession>A0ABS2BWG0</accession>
<comment type="caution">
    <text evidence="2">The sequence shown here is derived from an EMBL/GenBank/DDBJ whole genome shotgun (WGS) entry which is preliminary data.</text>
</comment>
<dbReference type="InterPro" id="IPR013230">
    <property type="entry name" value="Peptidase_M15A_C"/>
</dbReference>
<feature type="domain" description="Peptidase M15A C-terminal" evidence="1">
    <location>
        <begin position="6"/>
        <end position="118"/>
    </location>
</feature>
<keyword evidence="3" id="KW-1185">Reference proteome</keyword>
<evidence type="ECO:0000313" key="3">
    <source>
        <dbReference type="Proteomes" id="UP000745663"/>
    </source>
</evidence>
<gene>
    <name evidence="2" type="ORF">H8F21_09485</name>
</gene>
<evidence type="ECO:0000259" key="1">
    <source>
        <dbReference type="Pfam" id="PF08291"/>
    </source>
</evidence>
<dbReference type="SUPFAM" id="SSF55166">
    <property type="entry name" value="Hedgehog/DD-peptidase"/>
    <property type="match status" value="1"/>
</dbReference>
<dbReference type="Proteomes" id="UP000745663">
    <property type="component" value="Unassembled WGS sequence"/>
</dbReference>
<reference evidence="2 3" key="1">
    <citation type="submission" date="2020-08" db="EMBL/GenBank/DDBJ databases">
        <title>Description of novel Pseudomonas species.</title>
        <authorList>
            <person name="Duman M."/>
            <person name="Mulet M."/>
            <person name="Altun S."/>
            <person name="Saticioglu I.B."/>
            <person name="Lalucat J."/>
            <person name="Garcia-Valdes E."/>
        </authorList>
    </citation>
    <scope>NUCLEOTIDE SEQUENCE [LARGE SCALE GENOMIC DNA]</scope>
    <source>
        <strain evidence="2 3">P66</strain>
    </source>
</reference>
<dbReference type="Gene3D" id="3.30.1380.10">
    <property type="match status" value="1"/>
</dbReference>
<dbReference type="Pfam" id="PF08291">
    <property type="entry name" value="Peptidase_M15_3"/>
    <property type="match status" value="1"/>
</dbReference>
<dbReference type="InterPro" id="IPR009045">
    <property type="entry name" value="Zn_M74/Hedgehog-like"/>
</dbReference>
<dbReference type="RefSeq" id="WP_203476783.1">
    <property type="nucleotide sequence ID" value="NZ_JACOPV010000005.1"/>
</dbReference>
<proteinExistence type="predicted"/>
<name>A0ABS2BWG0_9PSED</name>
<dbReference type="EMBL" id="JACOPV010000005">
    <property type="protein sequence ID" value="MBM5457790.1"/>
    <property type="molecule type" value="Genomic_DNA"/>
</dbReference>
<protein>
    <submittedName>
        <fullName evidence="2">Peptidase M15</fullName>
    </submittedName>
</protein>